<feature type="region of interest" description="Disordered" evidence="1">
    <location>
        <begin position="85"/>
        <end position="120"/>
    </location>
</feature>
<proteinExistence type="predicted"/>
<evidence type="ECO:0000256" key="2">
    <source>
        <dbReference type="SAM" id="Phobius"/>
    </source>
</evidence>
<dbReference type="RefSeq" id="WP_344812489.1">
    <property type="nucleotide sequence ID" value="NZ_BAAAYX010000007.1"/>
</dbReference>
<evidence type="ECO:0000313" key="3">
    <source>
        <dbReference type="EMBL" id="GAA3704832.1"/>
    </source>
</evidence>
<comment type="caution">
    <text evidence="3">The sequence shown here is derived from an EMBL/GenBank/DDBJ whole genome shotgun (WGS) entry which is preliminary data.</text>
</comment>
<keyword evidence="2" id="KW-0472">Membrane</keyword>
<keyword evidence="2" id="KW-0812">Transmembrane</keyword>
<feature type="compositionally biased region" description="Polar residues" evidence="1">
    <location>
        <begin position="88"/>
        <end position="99"/>
    </location>
</feature>
<dbReference type="InterPro" id="IPR021454">
    <property type="entry name" value="DUF3105"/>
</dbReference>
<protein>
    <recommendedName>
        <fullName evidence="5">DUF3105 domain-containing protein</fullName>
    </recommendedName>
</protein>
<dbReference type="EMBL" id="BAAAYX010000007">
    <property type="protein sequence ID" value="GAA3704832.1"/>
    <property type="molecule type" value="Genomic_DNA"/>
</dbReference>
<evidence type="ECO:0000256" key="1">
    <source>
        <dbReference type="SAM" id="MobiDB-lite"/>
    </source>
</evidence>
<gene>
    <name evidence="3" type="ORF">GCM10022204_22840</name>
</gene>
<dbReference type="Pfam" id="PF11303">
    <property type="entry name" value="DUF3105"/>
    <property type="match status" value="1"/>
</dbReference>
<keyword evidence="2" id="KW-1133">Transmembrane helix</keyword>
<evidence type="ECO:0000313" key="4">
    <source>
        <dbReference type="Proteomes" id="UP001500051"/>
    </source>
</evidence>
<feature type="region of interest" description="Disordered" evidence="1">
    <location>
        <begin position="1"/>
        <end position="33"/>
    </location>
</feature>
<sequence length="253" mass="26299">MTPPDKPTSRRTSGGGASNSRRHQQAAADAANRAGQRRRAAALVAICVVLATALLSYPVYLVIQDSRASNADLADLGVAQSDAGCDPVTTNPASGNQNHVADGTPVTYDPAPPDSGPHYASPAPFSKRFYTVDDRPAVATLVHNLEHGYTVAWYRPDAPPGDVDALQAVAKTFTASDYDPTQKFIAAPWTSADGAFPTGKNLVLAHWTADPAQPADTTLQQGVQQACATVSGAAVGSFLQTYPSTSSPEPNGA</sequence>
<organism evidence="3 4">
    <name type="scientific">Microlunatus aurantiacus</name>
    <dbReference type="NCBI Taxonomy" id="446786"/>
    <lineage>
        <taxon>Bacteria</taxon>
        <taxon>Bacillati</taxon>
        <taxon>Actinomycetota</taxon>
        <taxon>Actinomycetes</taxon>
        <taxon>Propionibacteriales</taxon>
        <taxon>Propionibacteriaceae</taxon>
        <taxon>Microlunatus</taxon>
    </lineage>
</organism>
<evidence type="ECO:0008006" key="5">
    <source>
        <dbReference type="Google" id="ProtNLM"/>
    </source>
</evidence>
<reference evidence="4" key="1">
    <citation type="journal article" date="2019" name="Int. J. Syst. Evol. Microbiol.">
        <title>The Global Catalogue of Microorganisms (GCM) 10K type strain sequencing project: providing services to taxonomists for standard genome sequencing and annotation.</title>
        <authorList>
            <consortium name="The Broad Institute Genomics Platform"/>
            <consortium name="The Broad Institute Genome Sequencing Center for Infectious Disease"/>
            <person name="Wu L."/>
            <person name="Ma J."/>
        </authorList>
    </citation>
    <scope>NUCLEOTIDE SEQUENCE [LARGE SCALE GENOMIC DNA]</scope>
    <source>
        <strain evidence="4">JCM 16548</strain>
    </source>
</reference>
<accession>A0ABP7DF04</accession>
<feature type="transmembrane region" description="Helical" evidence="2">
    <location>
        <begin position="40"/>
        <end position="63"/>
    </location>
</feature>
<dbReference type="Proteomes" id="UP001500051">
    <property type="component" value="Unassembled WGS sequence"/>
</dbReference>
<name>A0ABP7DF04_9ACTN</name>
<keyword evidence="4" id="KW-1185">Reference proteome</keyword>